<dbReference type="STRING" id="318161.Sden_0045"/>
<keyword evidence="3 4" id="KW-0975">Bacterial flagellum</keyword>
<dbReference type="eggNOG" id="COG4786">
    <property type="taxonomic scope" value="Bacteria"/>
</dbReference>
<dbReference type="NCBIfam" id="TIGR03506">
    <property type="entry name" value="FlgEFG_subfam"/>
    <property type="match status" value="1"/>
</dbReference>
<dbReference type="InterPro" id="IPR020013">
    <property type="entry name" value="Flagellar_FlgE/F/G"/>
</dbReference>
<dbReference type="PANTHER" id="PTHR30435:SF19">
    <property type="entry name" value="FLAGELLAR BASAL-BODY ROD PROTEIN FLGG"/>
    <property type="match status" value="1"/>
</dbReference>
<dbReference type="RefSeq" id="WP_011494511.1">
    <property type="nucleotide sequence ID" value="NC_007954.1"/>
</dbReference>
<evidence type="ECO:0000256" key="2">
    <source>
        <dbReference type="ARBA" id="ARBA00009677"/>
    </source>
</evidence>
<keyword evidence="6" id="KW-0969">Cilium</keyword>
<comment type="similarity">
    <text evidence="2 4">Belongs to the flagella basal body rod proteins family.</text>
</comment>
<evidence type="ECO:0000313" key="7">
    <source>
        <dbReference type="Proteomes" id="UP000001982"/>
    </source>
</evidence>
<evidence type="ECO:0000313" key="6">
    <source>
        <dbReference type="EMBL" id="ABE53342.1"/>
    </source>
</evidence>
<dbReference type="Pfam" id="PF00460">
    <property type="entry name" value="Flg_bb_rod"/>
    <property type="match status" value="1"/>
</dbReference>
<gene>
    <name evidence="6" type="ordered locus">Sden_0045</name>
</gene>
<dbReference type="InterPro" id="IPR001444">
    <property type="entry name" value="Flag_bb_rod_N"/>
</dbReference>
<dbReference type="Proteomes" id="UP000001982">
    <property type="component" value="Chromosome"/>
</dbReference>
<dbReference type="GO" id="GO:0071978">
    <property type="term" value="P:bacterial-type flagellum-dependent swarming motility"/>
    <property type="evidence" value="ECO:0007669"/>
    <property type="project" value="TreeGrafter"/>
</dbReference>
<keyword evidence="6" id="KW-0966">Cell projection</keyword>
<sequence length="215" mass="23558">MIEAVITEGINTQLQSLATTSNNVANANTPGYLRQTSFTQVLDAQIQTQTQVSSKQLSGAIKQTGNVYDFAVLGKSLFVVELLGELRLTQDGRFHLNEAGDLVHISGAMAMTSEGPLAANTETDQIAARLWTVSTSESYTNLQPAEMGLYLANWDDWKTNDDSKVLAQALNYTEHNATADVLEMMRIQRSVESLQKAYQTYDAAIGYGISELGRR</sequence>
<dbReference type="OrthoDB" id="8578401at2"/>
<dbReference type="InterPro" id="IPR037925">
    <property type="entry name" value="FlgE/F/G-like"/>
</dbReference>
<dbReference type="InterPro" id="IPR019776">
    <property type="entry name" value="Flagellar_basal_body_rod_CS"/>
</dbReference>
<dbReference type="AlphaFoldDB" id="Q12T84"/>
<keyword evidence="7" id="KW-1185">Reference proteome</keyword>
<dbReference type="DNASU" id="4017244"/>
<dbReference type="SMR" id="Q12T84"/>
<dbReference type="EMBL" id="CP000302">
    <property type="protein sequence ID" value="ABE53342.1"/>
    <property type="molecule type" value="Genomic_DNA"/>
</dbReference>
<evidence type="ECO:0000259" key="5">
    <source>
        <dbReference type="Pfam" id="PF00460"/>
    </source>
</evidence>
<evidence type="ECO:0000256" key="1">
    <source>
        <dbReference type="ARBA" id="ARBA00004117"/>
    </source>
</evidence>
<organism evidence="6 7">
    <name type="scientific">Shewanella denitrificans (strain OS217 / ATCC BAA-1090 / DSM 15013)</name>
    <dbReference type="NCBI Taxonomy" id="318161"/>
    <lineage>
        <taxon>Bacteria</taxon>
        <taxon>Pseudomonadati</taxon>
        <taxon>Pseudomonadota</taxon>
        <taxon>Gammaproteobacteria</taxon>
        <taxon>Alteromonadales</taxon>
        <taxon>Shewanellaceae</taxon>
        <taxon>Shewanella</taxon>
    </lineage>
</organism>
<dbReference type="GO" id="GO:0009425">
    <property type="term" value="C:bacterial-type flagellum basal body"/>
    <property type="evidence" value="ECO:0007669"/>
    <property type="project" value="UniProtKB-SubCell"/>
</dbReference>
<evidence type="ECO:0000256" key="4">
    <source>
        <dbReference type="RuleBase" id="RU362116"/>
    </source>
</evidence>
<name>Q12T84_SHEDO</name>
<dbReference type="KEGG" id="sdn:Sden_0045"/>
<evidence type="ECO:0000256" key="3">
    <source>
        <dbReference type="ARBA" id="ARBA00023143"/>
    </source>
</evidence>
<accession>Q12T84</accession>
<dbReference type="SUPFAM" id="SSF117143">
    <property type="entry name" value="Flagellar hook protein flgE"/>
    <property type="match status" value="1"/>
</dbReference>
<protein>
    <submittedName>
        <fullName evidence="6">Flagellar basal body rod protein-like protein</fullName>
    </submittedName>
</protein>
<proteinExistence type="inferred from homology"/>
<dbReference type="PANTHER" id="PTHR30435">
    <property type="entry name" value="FLAGELLAR PROTEIN"/>
    <property type="match status" value="1"/>
</dbReference>
<feature type="domain" description="Flagellar basal body rod protein N-terminal" evidence="5">
    <location>
        <begin position="8"/>
        <end position="32"/>
    </location>
</feature>
<keyword evidence="6" id="KW-0282">Flagellum</keyword>
<reference evidence="6 7" key="1">
    <citation type="submission" date="2006-03" db="EMBL/GenBank/DDBJ databases">
        <title>Complete sequence of Shewanella denitrificans OS217.</title>
        <authorList>
            <consortium name="US DOE Joint Genome Institute"/>
            <person name="Copeland A."/>
            <person name="Lucas S."/>
            <person name="Lapidus A."/>
            <person name="Barry K."/>
            <person name="Detter J.C."/>
            <person name="Glavina del Rio T."/>
            <person name="Hammon N."/>
            <person name="Israni S."/>
            <person name="Dalin E."/>
            <person name="Tice H."/>
            <person name="Pitluck S."/>
            <person name="Brettin T."/>
            <person name="Bruce D."/>
            <person name="Han C."/>
            <person name="Tapia R."/>
            <person name="Gilna P."/>
            <person name="Kiss H."/>
            <person name="Schmutz J."/>
            <person name="Larimer F."/>
            <person name="Land M."/>
            <person name="Hauser L."/>
            <person name="Kyrpides N."/>
            <person name="Lykidis A."/>
            <person name="Richardson P."/>
        </authorList>
    </citation>
    <scope>NUCLEOTIDE SEQUENCE [LARGE SCALE GENOMIC DNA]</scope>
    <source>
        <strain evidence="7">OS217 / ATCC BAA-1090 / DSM 15013</strain>
    </source>
</reference>
<dbReference type="HOGENOM" id="CLU_1282485_0_0_6"/>
<comment type="subcellular location">
    <subcellularLocation>
        <location evidence="1 4">Bacterial flagellum basal body</location>
    </subcellularLocation>
</comment>
<dbReference type="PROSITE" id="PS00588">
    <property type="entry name" value="FLAGELLA_BB_ROD"/>
    <property type="match status" value="1"/>
</dbReference>